<accession>A0A1B7NNK0</accession>
<dbReference type="EMBL" id="LGUA01001647">
    <property type="protein sequence ID" value="OAX78246.1"/>
    <property type="molecule type" value="Genomic_DNA"/>
</dbReference>
<dbReference type="PANTHER" id="PTHR14625">
    <property type="entry name" value="MICROCEPHALIN"/>
    <property type="match status" value="1"/>
</dbReference>
<dbReference type="OrthoDB" id="2384350at2759"/>
<dbReference type="InterPro" id="IPR001357">
    <property type="entry name" value="BRCT_dom"/>
</dbReference>
<feature type="compositionally biased region" description="Basic residues" evidence="1">
    <location>
        <begin position="290"/>
        <end position="301"/>
    </location>
</feature>
<dbReference type="InterPro" id="IPR036420">
    <property type="entry name" value="BRCT_dom_sf"/>
</dbReference>
<keyword evidence="4" id="KW-1185">Reference proteome</keyword>
<dbReference type="CDD" id="cd17716">
    <property type="entry name" value="BRCT_microcephalin_rpt1"/>
    <property type="match status" value="1"/>
</dbReference>
<feature type="region of interest" description="Disordered" evidence="1">
    <location>
        <begin position="923"/>
        <end position="1024"/>
    </location>
</feature>
<feature type="region of interest" description="Disordered" evidence="1">
    <location>
        <begin position="267"/>
        <end position="404"/>
    </location>
</feature>
<gene>
    <name evidence="3" type="ORF">ACJ72_07449</name>
</gene>
<evidence type="ECO:0000256" key="1">
    <source>
        <dbReference type="SAM" id="MobiDB-lite"/>
    </source>
</evidence>
<dbReference type="PANTHER" id="PTHR14625:SF3">
    <property type="entry name" value="MICROCEPHALIN"/>
    <property type="match status" value="1"/>
</dbReference>
<feature type="region of interest" description="Disordered" evidence="1">
    <location>
        <begin position="482"/>
        <end position="522"/>
    </location>
</feature>
<comment type="caution">
    <text evidence="3">The sequence shown here is derived from an EMBL/GenBank/DDBJ whole genome shotgun (WGS) entry which is preliminary data.</text>
</comment>
<protein>
    <recommendedName>
        <fullName evidence="2">BRCT domain-containing protein</fullName>
    </recommendedName>
</protein>
<feature type="compositionally biased region" description="Low complexity" evidence="1">
    <location>
        <begin position="26"/>
        <end position="36"/>
    </location>
</feature>
<dbReference type="GO" id="GO:0000278">
    <property type="term" value="P:mitotic cell cycle"/>
    <property type="evidence" value="ECO:0007669"/>
    <property type="project" value="TreeGrafter"/>
</dbReference>
<evidence type="ECO:0000259" key="2">
    <source>
        <dbReference type="PROSITE" id="PS50172"/>
    </source>
</evidence>
<feature type="compositionally biased region" description="Polar residues" evidence="1">
    <location>
        <begin position="1209"/>
        <end position="1228"/>
    </location>
</feature>
<feature type="region of interest" description="Disordered" evidence="1">
    <location>
        <begin position="747"/>
        <end position="772"/>
    </location>
</feature>
<feature type="compositionally biased region" description="Low complexity" evidence="1">
    <location>
        <begin position="127"/>
        <end position="142"/>
    </location>
</feature>
<sequence length="1338" mass="144948">MAPRTAPVSSPASPPKRMTRARAARDAATSDTPATALRKETRAPDKTAAPTRGRPRTKTADGSSAATPALRRKVTDATSNTDGSHLKKQPAKRGRKKAQVEAQDIFGVEGDSSDDEMDIVTVKTKPKVVNSSKAVAASKASVGRPRKAVQAPREKGHVEFGNANDDDDDDDDDDEDELAQAKLPRQRPGRPKTASTVRTSKYMPTKSAEKAPVGRPRKATTAGADGGNKGTSKTIHISAASLTASSAASRPRTNVVTAPRKKVTFLDMATDSDKENKPIPVSTATEPKQKAKIGIKAKPVRKTTPAVGEQESSCDAQEKKKKVPLSPKKATQVARSGSSASSADDFEDSDLGSPRPRIPRHNGYPTKGGLRRPFNSPVKKIDFVSPTKPSSKTISLPQGAQNEQPLFSRTIQDAISADSIMFSSPARKLPPSPYKESMRDSPRRAPFQFATLMSCSEVTDKREYSPLKISPKKGNLCASLSQSPFKSTATPSKGKQTLLQSPAKRPSSPIKSLGGRTIGGREIPARGAASDLQEEETFAYHAKPSLELGEQPEVASRLFDYNVKEKANADDVFVDVPFDFEMGVLKQGQPEVEVNNILYHPDVEEASDDENPLETPMQELDGPLVIADITSTPASSVNVYETVSQDASVSSVNTYVCIPPAAPSPPVFTVKDPARFVYRDGMVEDSEDELMPDASPSKVNIAQSRRETLFGAATNESNMADMDERPKEKMGFTPLAERLSKWDPISPVKRRSSRVQGRGVFSPLKSSMPTTQDGVKDLELENVLQSLPVRLSISSGITVPGFFEDEMIVHHPKSMDSVIVPGGSDGETTRENCISATGQLNDCDDLDITPEIHEDAEEDDDVAFGDENAAPSESTIPIDPRLFDENMTHTENPVDKEDSIPLPMSVTPVRSGVFPRTIHTVSKVPLRPDGDGSVLQIPRKRSRSLSFSPKKNSNLPPGKGKLLAMGSPRKELTSMKPSGKEFAKSAAESEPRVEPTTKYSTSTWPRPAENSARKSPSKSRPKNEKVLQGAVVFADVHTAEGADASGIFVELLTQMGARCVKSWSWNPRASLSPVDGSDPKEGKVGITHVVFKDGGVRTLEKVREANGLVKCVGVGWVLDCERKGKWLDEINYGVDVSLVPRGGQKRRKSMEPRALSNMNGSIIKLDSSTSSNGGRCSVTDRETFQELMRLTPTPPLSRRESTEWERGPTASQPEEQLQQHFAIQSTPTHPNPSRPTGFSPRSAAEPPPTTPDFNYFAFDFDGASAPSPITPYYPSQGTQLTQQTCPPKQLRQGLFDDIGRGDGQISEGLRVRLEAARRRSLVWKPKVGSPLGRPGTKF</sequence>
<feature type="domain" description="BRCT" evidence="2">
    <location>
        <begin position="1022"/>
        <end position="1134"/>
    </location>
</feature>
<proteinExistence type="predicted"/>
<feature type="region of interest" description="Disordered" evidence="1">
    <location>
        <begin position="1"/>
        <end position="232"/>
    </location>
</feature>
<dbReference type="Gene3D" id="3.40.50.10190">
    <property type="entry name" value="BRCT domain"/>
    <property type="match status" value="1"/>
</dbReference>
<feature type="compositionally biased region" description="Low complexity" evidence="1">
    <location>
        <begin position="324"/>
        <end position="343"/>
    </location>
</feature>
<dbReference type="SUPFAM" id="SSF52113">
    <property type="entry name" value="BRCT domain"/>
    <property type="match status" value="1"/>
</dbReference>
<evidence type="ECO:0000313" key="4">
    <source>
        <dbReference type="Proteomes" id="UP000091918"/>
    </source>
</evidence>
<dbReference type="Proteomes" id="UP000091918">
    <property type="component" value="Unassembled WGS sequence"/>
</dbReference>
<dbReference type="PROSITE" id="PS50172">
    <property type="entry name" value="BRCT"/>
    <property type="match status" value="1"/>
</dbReference>
<feature type="compositionally biased region" description="Polar residues" evidence="1">
    <location>
        <begin position="1156"/>
        <end position="1174"/>
    </location>
</feature>
<feature type="compositionally biased region" description="Polar residues" evidence="1">
    <location>
        <begin position="482"/>
        <end position="500"/>
    </location>
</feature>
<feature type="compositionally biased region" description="Acidic residues" evidence="1">
    <location>
        <begin position="164"/>
        <end position="178"/>
    </location>
</feature>
<feature type="region of interest" description="Disordered" evidence="1">
    <location>
        <begin position="1142"/>
        <end position="1253"/>
    </location>
</feature>
<feature type="compositionally biased region" description="Polar residues" evidence="1">
    <location>
        <begin position="387"/>
        <end position="404"/>
    </location>
</feature>
<feature type="compositionally biased region" description="Polar residues" evidence="1">
    <location>
        <begin position="944"/>
        <end position="955"/>
    </location>
</feature>
<evidence type="ECO:0000313" key="3">
    <source>
        <dbReference type="EMBL" id="OAX78246.1"/>
    </source>
</evidence>
<reference evidence="3 4" key="1">
    <citation type="submission" date="2015-07" db="EMBL/GenBank/DDBJ databases">
        <title>Emmonsia species relationships and genome sequence.</title>
        <authorList>
            <person name="Cuomo C.A."/>
            <person name="Schwartz I.S."/>
            <person name="Kenyon C."/>
            <person name="de Hoog G.S."/>
            <person name="Govender N.P."/>
            <person name="Botha A."/>
            <person name="Moreno L."/>
            <person name="de Vries M."/>
            <person name="Munoz J.F."/>
            <person name="Stielow J.B."/>
        </authorList>
    </citation>
    <scope>NUCLEOTIDE SEQUENCE [LARGE SCALE GENOMIC DNA]</scope>
    <source>
        <strain evidence="3 4">CBS 136260</strain>
    </source>
</reference>
<name>A0A1B7NNK0_9EURO</name>
<feature type="compositionally biased region" description="Basic residues" evidence="1">
    <location>
        <begin position="86"/>
        <end position="97"/>
    </location>
</feature>
<organism evidence="3 4">
    <name type="scientific">Emergomyces africanus</name>
    <dbReference type="NCBI Taxonomy" id="1955775"/>
    <lineage>
        <taxon>Eukaryota</taxon>
        <taxon>Fungi</taxon>
        <taxon>Dikarya</taxon>
        <taxon>Ascomycota</taxon>
        <taxon>Pezizomycotina</taxon>
        <taxon>Eurotiomycetes</taxon>
        <taxon>Eurotiomycetidae</taxon>
        <taxon>Onygenales</taxon>
        <taxon>Ajellomycetaceae</taxon>
        <taxon>Emergomyces</taxon>
    </lineage>
</organism>
<feature type="compositionally biased region" description="Basic and acidic residues" evidence="1">
    <location>
        <begin position="1197"/>
        <end position="1206"/>
    </location>
</feature>
<dbReference type="InterPro" id="IPR022047">
    <property type="entry name" value="Microcephalin-like"/>
</dbReference>
<feature type="region of interest" description="Disordered" evidence="1">
    <location>
        <begin position="418"/>
        <end position="442"/>
    </location>
</feature>
<dbReference type="STRING" id="1658172.A0A1B7NNK0"/>
<feature type="compositionally biased region" description="Basic and acidic residues" evidence="1">
    <location>
        <begin position="968"/>
        <end position="995"/>
    </location>
</feature>